<name>A0A284QXE5_ARMOS</name>
<proteinExistence type="predicted"/>
<accession>A0A284QXE5</accession>
<protein>
    <submittedName>
        <fullName evidence="1">Uncharacterized protein</fullName>
    </submittedName>
</protein>
<gene>
    <name evidence="1" type="ORF">ARMOST_04447</name>
</gene>
<organism evidence="1 2">
    <name type="scientific">Armillaria ostoyae</name>
    <name type="common">Armillaria root rot fungus</name>
    <dbReference type="NCBI Taxonomy" id="47428"/>
    <lineage>
        <taxon>Eukaryota</taxon>
        <taxon>Fungi</taxon>
        <taxon>Dikarya</taxon>
        <taxon>Basidiomycota</taxon>
        <taxon>Agaricomycotina</taxon>
        <taxon>Agaricomycetes</taxon>
        <taxon>Agaricomycetidae</taxon>
        <taxon>Agaricales</taxon>
        <taxon>Marasmiineae</taxon>
        <taxon>Physalacriaceae</taxon>
        <taxon>Armillaria</taxon>
    </lineage>
</organism>
<dbReference type="OrthoDB" id="3013816at2759"/>
<reference evidence="2" key="1">
    <citation type="journal article" date="2017" name="Nat. Ecol. Evol.">
        <title>Genome expansion and lineage-specific genetic innovations in the forest pathogenic fungi Armillaria.</title>
        <authorList>
            <person name="Sipos G."/>
            <person name="Prasanna A.N."/>
            <person name="Walter M.C."/>
            <person name="O'Connor E."/>
            <person name="Balint B."/>
            <person name="Krizsan K."/>
            <person name="Kiss B."/>
            <person name="Hess J."/>
            <person name="Varga T."/>
            <person name="Slot J."/>
            <person name="Riley R."/>
            <person name="Boka B."/>
            <person name="Rigling D."/>
            <person name="Barry K."/>
            <person name="Lee J."/>
            <person name="Mihaltcheva S."/>
            <person name="LaButti K."/>
            <person name="Lipzen A."/>
            <person name="Waldron R."/>
            <person name="Moloney N.M."/>
            <person name="Sperisen C."/>
            <person name="Kredics L."/>
            <person name="Vagvoelgyi C."/>
            <person name="Patrignani A."/>
            <person name="Fitzpatrick D."/>
            <person name="Nagy I."/>
            <person name="Doyle S."/>
            <person name="Anderson J.B."/>
            <person name="Grigoriev I.V."/>
            <person name="Gueldener U."/>
            <person name="Muensterkoetter M."/>
            <person name="Nagy L.G."/>
        </authorList>
    </citation>
    <scope>NUCLEOTIDE SEQUENCE [LARGE SCALE GENOMIC DNA]</scope>
    <source>
        <strain evidence="2">C18/9</strain>
    </source>
</reference>
<evidence type="ECO:0000313" key="1">
    <source>
        <dbReference type="EMBL" id="SJL01130.1"/>
    </source>
</evidence>
<sequence>MASGLYEKEILAVALIDTLYDIESRGVSPSNLNALTVLLTLDGLKVSARVYTKSIGTFLSCIRRAEERPDLSSMDDENLLSVFRDIVRHAMGMQTVAQLRQEMWEELQGIRERGVDRSHLSLWVKVRLPWNLLIIHTKPPGILQRDLTFETQMSLSHKIQYSDTLDTPGI</sequence>
<dbReference type="EMBL" id="FUEG01000003">
    <property type="protein sequence ID" value="SJL01130.1"/>
    <property type="molecule type" value="Genomic_DNA"/>
</dbReference>
<dbReference type="AlphaFoldDB" id="A0A284QXE5"/>
<evidence type="ECO:0000313" key="2">
    <source>
        <dbReference type="Proteomes" id="UP000219338"/>
    </source>
</evidence>
<keyword evidence="2" id="KW-1185">Reference proteome</keyword>
<dbReference type="Proteomes" id="UP000219338">
    <property type="component" value="Unassembled WGS sequence"/>
</dbReference>